<dbReference type="RefSeq" id="WP_003466632.1">
    <property type="nucleotide sequence ID" value="NZ_APML01000019.1"/>
</dbReference>
<evidence type="ECO:0000313" key="2">
    <source>
        <dbReference type="Proteomes" id="UP000012283"/>
    </source>
</evidence>
<dbReference type="Proteomes" id="UP000012283">
    <property type="component" value="Unassembled WGS sequence"/>
</dbReference>
<dbReference type="AlphaFoldDB" id="N4WWX1"/>
<sequence>MERIINFEHDFSSSKNTPITDEKNESLGFLHVNNRSLTEAIITDVNGVELASSQFHFWKQRWHIKEGDEQTSSIKKKWISIGEKYRYITRQSDFVITSSPYSKEYTIVDVQDVVIANFVKLSPFDTSVTYQIYYEHDTIDWEELVLIVVGIEKYQSHLGNRIFSQPFGADN</sequence>
<gene>
    <name evidence="1" type="ORF">J416_06053</name>
</gene>
<comment type="caution">
    <text evidence="1">The sequence shown here is derived from an EMBL/GenBank/DDBJ whole genome shotgun (WGS) entry which is preliminary data.</text>
</comment>
<protein>
    <submittedName>
        <fullName evidence="1">Uncharacterized protein</fullName>
    </submittedName>
</protein>
<keyword evidence="2" id="KW-1185">Reference proteome</keyword>
<dbReference type="STRING" id="1308866.J416_06053"/>
<accession>N4WWX1</accession>
<organism evidence="1 2">
    <name type="scientific">Gracilibacillus halophilus YIM-C55.5</name>
    <dbReference type="NCBI Taxonomy" id="1308866"/>
    <lineage>
        <taxon>Bacteria</taxon>
        <taxon>Bacillati</taxon>
        <taxon>Bacillota</taxon>
        <taxon>Bacilli</taxon>
        <taxon>Bacillales</taxon>
        <taxon>Bacillaceae</taxon>
        <taxon>Gracilibacillus</taxon>
    </lineage>
</organism>
<dbReference type="InterPro" id="IPR007612">
    <property type="entry name" value="LOR"/>
</dbReference>
<dbReference type="Pfam" id="PF04525">
    <property type="entry name" value="LOR"/>
    <property type="match status" value="1"/>
</dbReference>
<dbReference type="PATRIC" id="fig|1308866.3.peg.1227"/>
<reference evidence="1 2" key="1">
    <citation type="submission" date="2013-03" db="EMBL/GenBank/DDBJ databases">
        <title>Draft genome sequence of Gracibacillus halophilus YIM-C55.5, a moderately halophilic and thermophilic organism from the Xiaochaidamu salt lake.</title>
        <authorList>
            <person name="Sugumar T."/>
            <person name="Polireddy D.R."/>
            <person name="Antony A."/>
            <person name="Madhava Y.R."/>
            <person name="Sivakumar N."/>
        </authorList>
    </citation>
    <scope>NUCLEOTIDE SEQUENCE [LARGE SCALE GENOMIC DNA]</scope>
    <source>
        <strain evidence="1 2">YIM-C55.5</strain>
    </source>
</reference>
<name>N4WWX1_9BACI</name>
<evidence type="ECO:0000313" key="1">
    <source>
        <dbReference type="EMBL" id="ENH97551.1"/>
    </source>
</evidence>
<proteinExistence type="predicted"/>
<dbReference type="EMBL" id="APML01000019">
    <property type="protein sequence ID" value="ENH97551.1"/>
    <property type="molecule type" value="Genomic_DNA"/>
</dbReference>